<accession>A0A225B2A6</accession>
<organism evidence="9 10">
    <name type="scientific">Talaromyces atroroseus</name>
    <dbReference type="NCBI Taxonomy" id="1441469"/>
    <lineage>
        <taxon>Eukaryota</taxon>
        <taxon>Fungi</taxon>
        <taxon>Dikarya</taxon>
        <taxon>Ascomycota</taxon>
        <taxon>Pezizomycotina</taxon>
        <taxon>Eurotiomycetes</taxon>
        <taxon>Eurotiomycetidae</taxon>
        <taxon>Eurotiales</taxon>
        <taxon>Trichocomaceae</taxon>
        <taxon>Talaromyces</taxon>
        <taxon>Talaromyces sect. Trachyspermi</taxon>
    </lineage>
</organism>
<evidence type="ECO:0000256" key="7">
    <source>
        <dbReference type="ARBA" id="ARBA00023027"/>
    </source>
</evidence>
<dbReference type="GeneID" id="31003454"/>
<evidence type="ECO:0000313" key="10">
    <source>
        <dbReference type="Proteomes" id="UP000214365"/>
    </source>
</evidence>
<keyword evidence="7" id="KW-0520">NAD</keyword>
<keyword evidence="10" id="KW-1185">Reference proteome</keyword>
<dbReference type="Proteomes" id="UP000214365">
    <property type="component" value="Unassembled WGS sequence"/>
</dbReference>
<dbReference type="OrthoDB" id="2148442at2759"/>
<name>A0A225B2A6_TALAT</name>
<feature type="domain" description="Alcohol dehydrogenase-like C-terminal" evidence="8">
    <location>
        <begin position="17"/>
        <end position="152"/>
    </location>
</feature>
<comment type="cofactor">
    <cofactor evidence="1">
        <name>Zn(2+)</name>
        <dbReference type="ChEBI" id="CHEBI:29105"/>
    </cofactor>
</comment>
<evidence type="ECO:0000256" key="2">
    <source>
        <dbReference type="ARBA" id="ARBA00004921"/>
    </source>
</evidence>
<comment type="similarity">
    <text evidence="3">Belongs to the zinc-containing alcohol dehydrogenase family.</text>
</comment>
<dbReference type="AlphaFoldDB" id="A0A225B2A6"/>
<keyword evidence="5" id="KW-0862">Zinc</keyword>
<evidence type="ECO:0000256" key="3">
    <source>
        <dbReference type="ARBA" id="ARBA00008072"/>
    </source>
</evidence>
<dbReference type="GO" id="GO:0046872">
    <property type="term" value="F:metal ion binding"/>
    <property type="evidence" value="ECO:0007669"/>
    <property type="project" value="UniProtKB-KW"/>
</dbReference>
<comment type="pathway">
    <text evidence="2">Carbohydrate degradation.</text>
</comment>
<evidence type="ECO:0000256" key="6">
    <source>
        <dbReference type="ARBA" id="ARBA00023002"/>
    </source>
</evidence>
<comment type="caution">
    <text evidence="9">The sequence shown here is derived from an EMBL/GenBank/DDBJ whole genome shotgun (WGS) entry which is preliminary data.</text>
</comment>
<gene>
    <name evidence="9" type="ORF">UA08_03699</name>
</gene>
<evidence type="ECO:0000256" key="4">
    <source>
        <dbReference type="ARBA" id="ARBA00022723"/>
    </source>
</evidence>
<keyword evidence="6" id="KW-0560">Oxidoreductase</keyword>
<dbReference type="PANTHER" id="PTHR43161:SF4">
    <property type="entry name" value="D-XYLULOSE REDUCTASE"/>
    <property type="match status" value="1"/>
</dbReference>
<dbReference type="SUPFAM" id="SSF51735">
    <property type="entry name" value="NAD(P)-binding Rossmann-fold domains"/>
    <property type="match status" value="1"/>
</dbReference>
<sequence>MAQLSLGRGVLVCGAGPIGLITLAAARASGAHPIVITDLDSDRLAFARTFVPGCVTYKVNPELEPRANGRVIRELFGDLEYDSPETVLECTGVESSICTAAYSARRGGKIVVIGVGKEIINNLPFMHLSLAEIDLRFVNRYHDTWPPAIACLSGGILDLKGLVTHRIPLERASDAMRIAANPEEASIKVMVVDEVDITL</sequence>
<dbReference type="Gene3D" id="3.90.180.10">
    <property type="entry name" value="Medium-chain alcohol dehydrogenases, catalytic domain"/>
    <property type="match status" value="1"/>
</dbReference>
<dbReference type="GO" id="GO:0006062">
    <property type="term" value="P:sorbitol catabolic process"/>
    <property type="evidence" value="ECO:0007669"/>
    <property type="project" value="TreeGrafter"/>
</dbReference>
<dbReference type="Gene3D" id="3.40.50.720">
    <property type="entry name" value="NAD(P)-binding Rossmann-like Domain"/>
    <property type="match status" value="1"/>
</dbReference>
<evidence type="ECO:0000256" key="1">
    <source>
        <dbReference type="ARBA" id="ARBA00001947"/>
    </source>
</evidence>
<protein>
    <submittedName>
        <fullName evidence="9">L-arabinitol 4-dehydrogenase</fullName>
    </submittedName>
</protein>
<reference evidence="9 10" key="1">
    <citation type="submission" date="2015-06" db="EMBL/GenBank/DDBJ databases">
        <title>Talaromyces atroroseus IBT 11181 draft genome.</title>
        <authorList>
            <person name="Rasmussen K.B."/>
            <person name="Rasmussen S."/>
            <person name="Petersen B."/>
            <person name="Sicheritz-Ponten T."/>
            <person name="Mortensen U.H."/>
            <person name="Thrane U."/>
        </authorList>
    </citation>
    <scope>NUCLEOTIDE SEQUENCE [LARGE SCALE GENOMIC DNA]</scope>
    <source>
        <strain evidence="9 10">IBT 11181</strain>
    </source>
</reference>
<dbReference type="Pfam" id="PF00107">
    <property type="entry name" value="ADH_zinc_N"/>
    <property type="match status" value="1"/>
</dbReference>
<proteinExistence type="inferred from homology"/>
<dbReference type="FunFam" id="3.40.50.720:FF:000068">
    <property type="entry name" value="Sorbitol dehydrogenase"/>
    <property type="match status" value="1"/>
</dbReference>
<keyword evidence="4" id="KW-0479">Metal-binding</keyword>
<evidence type="ECO:0000313" key="9">
    <source>
        <dbReference type="EMBL" id="OKL61376.1"/>
    </source>
</evidence>
<dbReference type="InterPro" id="IPR013149">
    <property type="entry name" value="ADH-like_C"/>
</dbReference>
<dbReference type="PANTHER" id="PTHR43161">
    <property type="entry name" value="SORBITOL DEHYDROGENASE"/>
    <property type="match status" value="1"/>
</dbReference>
<dbReference type="RefSeq" id="XP_020121497.1">
    <property type="nucleotide sequence ID" value="XM_020266028.1"/>
</dbReference>
<evidence type="ECO:0000259" key="8">
    <source>
        <dbReference type="Pfam" id="PF00107"/>
    </source>
</evidence>
<dbReference type="GO" id="GO:0003939">
    <property type="term" value="F:L-iditol 2-dehydrogenase (NAD+) activity"/>
    <property type="evidence" value="ECO:0007669"/>
    <property type="project" value="TreeGrafter"/>
</dbReference>
<dbReference type="STRING" id="1441469.A0A225B2A6"/>
<dbReference type="EMBL" id="LFMY01000004">
    <property type="protein sequence ID" value="OKL61376.1"/>
    <property type="molecule type" value="Genomic_DNA"/>
</dbReference>
<evidence type="ECO:0000256" key="5">
    <source>
        <dbReference type="ARBA" id="ARBA00022833"/>
    </source>
</evidence>
<dbReference type="InterPro" id="IPR036291">
    <property type="entry name" value="NAD(P)-bd_dom_sf"/>
</dbReference>